<keyword evidence="2" id="KW-1185">Reference proteome</keyword>
<protein>
    <submittedName>
        <fullName evidence="1">Uncharacterized protein</fullName>
    </submittedName>
</protein>
<sequence length="287" mass="32400">MDPVLSLSIHGLTQDAAYRKLDEEIASLQSRLCSLRTLRNALSPICKIPTELLSKIFTHTQEPDRSSLYDGVDLATRFVITWVCRHWRDIALTSANLWTVISSQKMNPPLFLDVFEELLTRSRNMGLSICLSRPTIPALKVCMSHMSRIQHLRLEDSLVASEADELLNQPALLLTSLELHNMALRSAFKFSEVFPNLEHLVIESTPFITPSPLITPVLTTLRIVNPILSVGVDYILGLLPSFQRLTELVLSQCFGAQNVIHQQFCRDYVHVYSHSSPIGRSQLCRPI</sequence>
<evidence type="ECO:0000313" key="1">
    <source>
        <dbReference type="EMBL" id="TFK71932.1"/>
    </source>
</evidence>
<reference evidence="1 2" key="1">
    <citation type="journal article" date="2019" name="Nat. Ecol. Evol.">
        <title>Megaphylogeny resolves global patterns of mushroom evolution.</title>
        <authorList>
            <person name="Varga T."/>
            <person name="Krizsan K."/>
            <person name="Foldi C."/>
            <person name="Dima B."/>
            <person name="Sanchez-Garcia M."/>
            <person name="Sanchez-Ramirez S."/>
            <person name="Szollosi G.J."/>
            <person name="Szarkandi J.G."/>
            <person name="Papp V."/>
            <person name="Albert L."/>
            <person name="Andreopoulos W."/>
            <person name="Angelini C."/>
            <person name="Antonin V."/>
            <person name="Barry K.W."/>
            <person name="Bougher N.L."/>
            <person name="Buchanan P."/>
            <person name="Buyck B."/>
            <person name="Bense V."/>
            <person name="Catcheside P."/>
            <person name="Chovatia M."/>
            <person name="Cooper J."/>
            <person name="Damon W."/>
            <person name="Desjardin D."/>
            <person name="Finy P."/>
            <person name="Geml J."/>
            <person name="Haridas S."/>
            <person name="Hughes K."/>
            <person name="Justo A."/>
            <person name="Karasinski D."/>
            <person name="Kautmanova I."/>
            <person name="Kiss B."/>
            <person name="Kocsube S."/>
            <person name="Kotiranta H."/>
            <person name="LaButti K.M."/>
            <person name="Lechner B.E."/>
            <person name="Liimatainen K."/>
            <person name="Lipzen A."/>
            <person name="Lukacs Z."/>
            <person name="Mihaltcheva S."/>
            <person name="Morgado L.N."/>
            <person name="Niskanen T."/>
            <person name="Noordeloos M.E."/>
            <person name="Ohm R.A."/>
            <person name="Ortiz-Santana B."/>
            <person name="Ovrebo C."/>
            <person name="Racz N."/>
            <person name="Riley R."/>
            <person name="Savchenko A."/>
            <person name="Shiryaev A."/>
            <person name="Soop K."/>
            <person name="Spirin V."/>
            <person name="Szebenyi C."/>
            <person name="Tomsovsky M."/>
            <person name="Tulloss R.E."/>
            <person name="Uehling J."/>
            <person name="Grigoriev I.V."/>
            <person name="Vagvolgyi C."/>
            <person name="Papp T."/>
            <person name="Martin F.M."/>
            <person name="Miettinen O."/>
            <person name="Hibbett D.S."/>
            <person name="Nagy L.G."/>
        </authorList>
    </citation>
    <scope>NUCLEOTIDE SEQUENCE [LARGE SCALE GENOMIC DNA]</scope>
    <source>
        <strain evidence="1 2">NL-1719</strain>
    </source>
</reference>
<name>A0ACD3B4N9_9AGAR</name>
<dbReference type="EMBL" id="ML208291">
    <property type="protein sequence ID" value="TFK71932.1"/>
    <property type="molecule type" value="Genomic_DNA"/>
</dbReference>
<organism evidence="1 2">
    <name type="scientific">Pluteus cervinus</name>
    <dbReference type="NCBI Taxonomy" id="181527"/>
    <lineage>
        <taxon>Eukaryota</taxon>
        <taxon>Fungi</taxon>
        <taxon>Dikarya</taxon>
        <taxon>Basidiomycota</taxon>
        <taxon>Agaricomycotina</taxon>
        <taxon>Agaricomycetes</taxon>
        <taxon>Agaricomycetidae</taxon>
        <taxon>Agaricales</taxon>
        <taxon>Pluteineae</taxon>
        <taxon>Pluteaceae</taxon>
        <taxon>Pluteus</taxon>
    </lineage>
</organism>
<proteinExistence type="predicted"/>
<evidence type="ECO:0000313" key="2">
    <source>
        <dbReference type="Proteomes" id="UP000308600"/>
    </source>
</evidence>
<accession>A0ACD3B4N9</accession>
<gene>
    <name evidence="1" type="ORF">BDN72DRAFT_957660</name>
</gene>
<dbReference type="Proteomes" id="UP000308600">
    <property type="component" value="Unassembled WGS sequence"/>
</dbReference>